<dbReference type="OrthoDB" id="10467259at2759"/>
<gene>
    <name evidence="2" type="ORF">TCDM_11254</name>
</gene>
<protein>
    <submittedName>
        <fullName evidence="2">Uncharacterized protein</fullName>
    </submittedName>
</protein>
<evidence type="ECO:0000313" key="3">
    <source>
        <dbReference type="Proteomes" id="UP000017861"/>
    </source>
</evidence>
<organism evidence="2 3">
    <name type="scientific">Trypanosoma cruzi Dm28c</name>
    <dbReference type="NCBI Taxonomy" id="1416333"/>
    <lineage>
        <taxon>Eukaryota</taxon>
        <taxon>Discoba</taxon>
        <taxon>Euglenozoa</taxon>
        <taxon>Kinetoplastea</taxon>
        <taxon>Metakinetoplastina</taxon>
        <taxon>Trypanosomatida</taxon>
        <taxon>Trypanosomatidae</taxon>
        <taxon>Trypanosoma</taxon>
        <taxon>Schizotrypanum</taxon>
    </lineage>
</organism>
<feature type="region of interest" description="Disordered" evidence="1">
    <location>
        <begin position="1"/>
        <end position="22"/>
    </location>
</feature>
<dbReference type="EMBL" id="AYLP01000328">
    <property type="protein sequence ID" value="ESS61171.1"/>
    <property type="molecule type" value="Genomic_DNA"/>
</dbReference>
<evidence type="ECO:0000313" key="2">
    <source>
        <dbReference type="EMBL" id="ESS61171.1"/>
    </source>
</evidence>
<evidence type="ECO:0000256" key="1">
    <source>
        <dbReference type="SAM" id="MobiDB-lite"/>
    </source>
</evidence>
<feature type="compositionally biased region" description="Basic and acidic residues" evidence="1">
    <location>
        <begin position="164"/>
        <end position="173"/>
    </location>
</feature>
<comment type="caution">
    <text evidence="2">The sequence shown here is derived from an EMBL/GenBank/DDBJ whole genome shotgun (WGS) entry which is preliminary data.</text>
</comment>
<accession>V5D150</accession>
<sequence length="260" mass="28845">MRESDQRCWVRQPPQTVAKPRSDVTAQHSLAAQLSRQILFHPSLHGVAATDGCPYGQHRFSVQADGWFHRGKLTPPQFIRAGVFMCRHIHREGNGGPFLFPCTAGSTVATCVHRMGHMAHSTQLTIPPMHAHIKATQRIILLQSLSTGSRTILPRQHTYARDSSGCRHSEHTTHPPAQHTHRKIDSGCAPSPPSTSWPRKKTTAATRNCQHALQKVHPYPLQCASCVCVVVCACRNKKQRRGKEGAEHVEGRTKMYSGDA</sequence>
<dbReference type="AlphaFoldDB" id="V5D150"/>
<name>V5D150_TRYCR</name>
<reference evidence="2 3" key="1">
    <citation type="journal article" date="2014" name="Genome Announc.">
        <title>Trypanosoma cruzi Clone Dm28c Draft Genome Sequence.</title>
        <authorList>
            <person name="Grisard E.C."/>
            <person name="Teixeira S.M."/>
            <person name="de Almeida L.G."/>
            <person name="Stoco P.H."/>
            <person name="Gerber A.L."/>
            <person name="Talavera-Lopez C."/>
            <person name="Lima O.C."/>
            <person name="Andersson B."/>
            <person name="de Vasconcelos A.T."/>
        </authorList>
    </citation>
    <scope>NUCLEOTIDE SEQUENCE [LARGE SCALE GENOMIC DNA]</scope>
    <source>
        <strain evidence="2 3">Dm28c</strain>
    </source>
</reference>
<feature type="compositionally biased region" description="Basic and acidic residues" evidence="1">
    <location>
        <begin position="242"/>
        <end position="253"/>
    </location>
</feature>
<feature type="region of interest" description="Disordered" evidence="1">
    <location>
        <begin position="241"/>
        <end position="260"/>
    </location>
</feature>
<feature type="region of interest" description="Disordered" evidence="1">
    <location>
        <begin position="160"/>
        <end position="200"/>
    </location>
</feature>
<dbReference type="VEuPathDB" id="TriTrypDB:TCDM_11254"/>
<proteinExistence type="predicted"/>
<dbReference type="Proteomes" id="UP000017861">
    <property type="component" value="Unassembled WGS sequence"/>
</dbReference>